<dbReference type="CDD" id="cd02440">
    <property type="entry name" value="AdoMet_MTases"/>
    <property type="match status" value="1"/>
</dbReference>
<dbReference type="GO" id="GO:0008168">
    <property type="term" value="F:methyltransferase activity"/>
    <property type="evidence" value="ECO:0007669"/>
    <property type="project" value="TreeGrafter"/>
</dbReference>
<dbReference type="Gene3D" id="1.10.405.20">
    <property type="match status" value="1"/>
</dbReference>
<dbReference type="Pfam" id="PF01593">
    <property type="entry name" value="Amino_oxidase"/>
    <property type="match status" value="1"/>
</dbReference>
<sequence>MRVAVIGGGVCGLGSAYVLAREDGIEEVVVFEKEESFLGGQAKTMRLDGVDLDVGFIVFNPVTYPNMMEFFENLGIDMEVSDMSFSVSLDNGRGCEWGSRNGLSSLFAQKKNILNPYFWQMIKEFNKFKEDALKYIEELERNPDTDRNETLGEFLKSHGYSALFQKAYLVPACGSIWPCTPDSVLNFSAYSVLSFCRNHHLLQVFEKPQWLTVAGRSETYVAKVTAELEKRGCKIRMSCNVQSVSTSEDGCIVVTTEDGSQEVFDRCILAVNAPDALRLLGEDATSDETRALGAFQYAYSDIYLHRDTDLMPRNRVAWSACNYLTSSENKASLTYWLNIVKNLGEEHDPYFLTFNPEVTPKKTLFKWTTGHPLPSVSAWKASQELNNIQGKRGLWFCGSYQADLGLADAYINGDFSFADKDSGLLNLIMILIANKELNSKNSNLAKKRGWWTPMFMTAGLTSATHFLKHFSRQNTLTKARRNISRHYDLAGMTAAQSLLGKHMAPPPLSKPNYMVPPSLTEKGARFLFTRFLRQFISTGCVTVYEEGGTMFTFKGKDLRCNLESVIKIHSPHFYWKVMTQADLGLADAYINGDFSFADKDSGLLNLIMILIANKELNSKNSNLAKKRGWWTPMFMTAGLTSATHFLKHFSRQNTLTKARRNISRHYDLSNELFALFLDDTMSYSTAVFKSDNEDLKTAQMRKIFLLIDKARIEKNHEILEIGCGWGTLAMEVVRRTGCRYTGITLSIEQLKYAEEKVKEAGLQDRITFELCDYRQLSDAKKYDRIISCEMIEHVGHEFMDTFFSHCEAALAEDGIFVLQFISIPEERYNEYRLNSDFIKEYIFPGGCLPSLARVISAMASSSRLSVENVENIGIHYYQTLRCWRKNFLENRKQIMDLGFDDKFIRTWEYYFDYCAAGFKTLTLEDYQVVFSRSGNVAAFGDPFRSFPSAHG</sequence>
<keyword evidence="3" id="KW-1185">Reference proteome</keyword>
<dbReference type="Gene3D" id="3.40.50.150">
    <property type="entry name" value="Vaccinia Virus protein VP39"/>
    <property type="match status" value="1"/>
</dbReference>
<reference evidence="2 3" key="1">
    <citation type="submission" date="2020-02" db="EMBL/GenBank/DDBJ databases">
        <authorList>
            <person name="Ma Q."/>
            <person name="Huang Y."/>
            <person name="Song X."/>
            <person name="Pei D."/>
        </authorList>
    </citation>
    <scope>NUCLEOTIDE SEQUENCE [LARGE SCALE GENOMIC DNA]</scope>
    <source>
        <strain evidence="2">Sxm20200214</strain>
        <tissue evidence="2">Leaf</tissue>
    </source>
</reference>
<dbReference type="EMBL" id="JAAMPC010000006">
    <property type="protein sequence ID" value="KAG2306742.1"/>
    <property type="molecule type" value="Genomic_DNA"/>
</dbReference>
<dbReference type="OrthoDB" id="5977668at2759"/>
<gene>
    <name evidence="2" type="ORF">Bca52824_026490</name>
</gene>
<dbReference type="Pfam" id="PF02353">
    <property type="entry name" value="CMAS"/>
    <property type="match status" value="1"/>
</dbReference>
<dbReference type="Gene3D" id="3.50.50.60">
    <property type="entry name" value="FAD/NAD(P)-binding domain"/>
    <property type="match status" value="1"/>
</dbReference>
<accession>A0A8X7SI61</accession>
<dbReference type="PANTHER" id="PTHR43675">
    <property type="entry name" value="ARSENITE METHYLTRANSFERASE"/>
    <property type="match status" value="1"/>
</dbReference>
<dbReference type="InterPro" id="IPR026669">
    <property type="entry name" value="Arsenite_MeTrfase-like"/>
</dbReference>
<dbReference type="Gene3D" id="3.30.70.1990">
    <property type="match status" value="1"/>
</dbReference>
<organism evidence="2 3">
    <name type="scientific">Brassica carinata</name>
    <name type="common">Ethiopian mustard</name>
    <name type="synonym">Abyssinian cabbage</name>
    <dbReference type="NCBI Taxonomy" id="52824"/>
    <lineage>
        <taxon>Eukaryota</taxon>
        <taxon>Viridiplantae</taxon>
        <taxon>Streptophyta</taxon>
        <taxon>Embryophyta</taxon>
        <taxon>Tracheophyta</taxon>
        <taxon>Spermatophyta</taxon>
        <taxon>Magnoliopsida</taxon>
        <taxon>eudicotyledons</taxon>
        <taxon>Gunneridae</taxon>
        <taxon>Pentapetalae</taxon>
        <taxon>rosids</taxon>
        <taxon>malvids</taxon>
        <taxon>Brassicales</taxon>
        <taxon>Brassicaceae</taxon>
        <taxon>Brassiceae</taxon>
        <taxon>Brassica</taxon>
    </lineage>
</organism>
<comment type="caution">
    <text evidence="2">The sequence shown here is derived from an EMBL/GenBank/DDBJ whole genome shotgun (WGS) entry which is preliminary data.</text>
</comment>
<evidence type="ECO:0000313" key="3">
    <source>
        <dbReference type="Proteomes" id="UP000886595"/>
    </source>
</evidence>
<dbReference type="InterPro" id="IPR002937">
    <property type="entry name" value="Amino_oxidase"/>
</dbReference>
<feature type="domain" description="Amine oxidase" evidence="1">
    <location>
        <begin position="11"/>
        <end position="279"/>
    </location>
</feature>
<evidence type="ECO:0000259" key="1">
    <source>
        <dbReference type="Pfam" id="PF01593"/>
    </source>
</evidence>
<protein>
    <recommendedName>
        <fullName evidence="1">Amine oxidase domain-containing protein</fullName>
    </recommendedName>
</protein>
<dbReference type="AlphaFoldDB" id="A0A8X7SI61"/>
<evidence type="ECO:0000313" key="2">
    <source>
        <dbReference type="EMBL" id="KAG2306742.1"/>
    </source>
</evidence>
<dbReference type="SUPFAM" id="SSF53335">
    <property type="entry name" value="S-adenosyl-L-methionine-dependent methyltransferases"/>
    <property type="match status" value="1"/>
</dbReference>
<name>A0A8X7SI61_BRACI</name>
<dbReference type="InterPro" id="IPR029063">
    <property type="entry name" value="SAM-dependent_MTases_sf"/>
</dbReference>
<dbReference type="InterPro" id="IPR036188">
    <property type="entry name" value="FAD/NAD-bd_sf"/>
</dbReference>
<proteinExistence type="predicted"/>
<dbReference type="PANTHER" id="PTHR43675:SF19">
    <property type="entry name" value="AMINE OXIDASE DOMAIN-CONTAINING PROTEIN"/>
    <property type="match status" value="1"/>
</dbReference>
<dbReference type="Proteomes" id="UP000886595">
    <property type="component" value="Unassembled WGS sequence"/>
</dbReference>
<dbReference type="GO" id="GO:0016491">
    <property type="term" value="F:oxidoreductase activity"/>
    <property type="evidence" value="ECO:0007669"/>
    <property type="project" value="InterPro"/>
</dbReference>
<dbReference type="SUPFAM" id="SSF51905">
    <property type="entry name" value="FAD/NAD(P)-binding domain"/>
    <property type="match status" value="1"/>
</dbReference>